<sequence length="225" mass="26681">MADNNYRRNDVFWIYDPMILFSNGNWYKIIPTSNMTQVEALNAMTRLFLYLLILSALLSLIINYAYALIIAIVVIIIIYFITANTNYNIGDYRESFNESYSKNNTESNLKTEKVLNNRQIPTNNNPFMNINQIDWDENTNQLPICNLEKDDIQEYLRDKVQISLNEKNDRHFYTTSVTTIPNEQNNFAKWLYDLPETCKENQLNCLRYEDVRYSRYNPDLENNVT</sequence>
<dbReference type="EMBL" id="MH046811">
    <property type="protein sequence ID" value="AZL89436.1"/>
    <property type="molecule type" value="Genomic_DNA"/>
</dbReference>
<dbReference type="GeneID" id="80526237"/>
<evidence type="ECO:0000259" key="2">
    <source>
        <dbReference type="Pfam" id="PF19066"/>
    </source>
</evidence>
<name>A0A3S8UX86_9VIRU</name>
<feature type="domain" description="Minor capsid protein P9 transmembrane helices" evidence="2">
    <location>
        <begin position="12"/>
        <end position="80"/>
    </location>
</feature>
<organism evidence="3">
    <name type="scientific">Megavirus baoshan</name>
    <dbReference type="NCBI Taxonomy" id="2496520"/>
    <lineage>
        <taxon>Viruses</taxon>
        <taxon>Varidnaviria</taxon>
        <taxon>Bamfordvirae</taxon>
        <taxon>Nucleocytoviricota</taxon>
        <taxon>Megaviricetes</taxon>
        <taxon>Imitervirales</taxon>
        <taxon>Mimiviridae</taxon>
        <taxon>Megamimivirinae</taxon>
        <taxon>Megavirus</taxon>
        <taxon>Megavirus baoshanense</taxon>
    </lineage>
</organism>
<keyword evidence="1" id="KW-1133">Transmembrane helix</keyword>
<dbReference type="Pfam" id="PF19066">
    <property type="entry name" value="P9_TM"/>
    <property type="match status" value="1"/>
</dbReference>
<proteinExistence type="predicted"/>
<dbReference type="KEGG" id="vg:80526237"/>
<reference evidence="3" key="1">
    <citation type="submission" date="2018-03" db="EMBL/GenBank/DDBJ databases">
        <title>Draft genome sequences of Megaviruse, new member of the family Mimiviridae isolated from water in Shanghai, China.</title>
        <authorList>
            <person name="Xia Y."/>
        </authorList>
    </citation>
    <scope>NUCLEOTIDE SEQUENCE</scope>
    <source>
        <strain evidence="3">SH</strain>
    </source>
</reference>
<dbReference type="InterPro" id="IPR043915">
    <property type="entry name" value="P9_TM"/>
</dbReference>
<accession>A0A3S8UX86</accession>
<protein>
    <recommendedName>
        <fullName evidence="2">Minor capsid protein P9 transmembrane helices domain-containing protein</fullName>
    </recommendedName>
</protein>
<keyword evidence="1" id="KW-0812">Transmembrane</keyword>
<keyword evidence="1" id="KW-0472">Membrane</keyword>
<feature type="transmembrane region" description="Helical" evidence="1">
    <location>
        <begin position="47"/>
        <end position="80"/>
    </location>
</feature>
<dbReference type="SUPFAM" id="SSF81665">
    <property type="entry name" value="Calcium ATPase, transmembrane domain M"/>
    <property type="match status" value="1"/>
</dbReference>
<dbReference type="InterPro" id="IPR023298">
    <property type="entry name" value="ATPase_P-typ_TM_dom_sf"/>
</dbReference>
<evidence type="ECO:0000313" key="3">
    <source>
        <dbReference type="EMBL" id="AZL89436.1"/>
    </source>
</evidence>
<evidence type="ECO:0000256" key="1">
    <source>
        <dbReference type="SAM" id="Phobius"/>
    </source>
</evidence>
<dbReference type="RefSeq" id="YP_010788942.1">
    <property type="nucleotide sequence ID" value="NC_075367.1"/>
</dbReference>